<evidence type="ECO:0000256" key="1">
    <source>
        <dbReference type="SAM" id="MobiDB-lite"/>
    </source>
</evidence>
<sequence length="119" mass="12597">MPPVRPPPSPKSKPYSPKASRTPKPGPRPSLRASDSAPTDLAPSGKRWTGEEYVALFDHVAVHGAAKFEAAVPGRTKNQCYQAFKCTVAPMCRAMLAAKGEEKGKAAAQPAGKVVKEEA</sequence>
<dbReference type="InterPro" id="IPR001005">
    <property type="entry name" value="SANT/Myb"/>
</dbReference>
<dbReference type="InterPro" id="IPR009057">
    <property type="entry name" value="Homeodomain-like_sf"/>
</dbReference>
<evidence type="ECO:0000313" key="3">
    <source>
        <dbReference type="Proteomes" id="UP000827549"/>
    </source>
</evidence>
<dbReference type="RefSeq" id="XP_062630691.1">
    <property type="nucleotide sequence ID" value="XM_062774707.1"/>
</dbReference>
<dbReference type="CDD" id="cd00167">
    <property type="entry name" value="SANT"/>
    <property type="match status" value="1"/>
</dbReference>
<gene>
    <name evidence="2" type="ORF">LOC62_06G008182</name>
</gene>
<dbReference type="AlphaFoldDB" id="A0AAF0YDB1"/>
<keyword evidence="3" id="KW-1185">Reference proteome</keyword>
<feature type="region of interest" description="Disordered" evidence="1">
    <location>
        <begin position="1"/>
        <end position="45"/>
    </location>
</feature>
<name>A0AAF0YDB1_9TREE</name>
<proteinExistence type="predicted"/>
<dbReference type="GeneID" id="87811349"/>
<evidence type="ECO:0000313" key="2">
    <source>
        <dbReference type="EMBL" id="WOO84665.1"/>
    </source>
</evidence>
<protein>
    <recommendedName>
        <fullName evidence="4">Myb-like domain-containing protein</fullName>
    </recommendedName>
</protein>
<feature type="compositionally biased region" description="Pro residues" evidence="1">
    <location>
        <begin position="1"/>
        <end position="11"/>
    </location>
</feature>
<evidence type="ECO:0008006" key="4">
    <source>
        <dbReference type="Google" id="ProtNLM"/>
    </source>
</evidence>
<organism evidence="2 3">
    <name type="scientific">Vanrija pseudolonga</name>
    <dbReference type="NCBI Taxonomy" id="143232"/>
    <lineage>
        <taxon>Eukaryota</taxon>
        <taxon>Fungi</taxon>
        <taxon>Dikarya</taxon>
        <taxon>Basidiomycota</taxon>
        <taxon>Agaricomycotina</taxon>
        <taxon>Tremellomycetes</taxon>
        <taxon>Trichosporonales</taxon>
        <taxon>Trichosporonaceae</taxon>
        <taxon>Vanrija</taxon>
    </lineage>
</organism>
<dbReference type="SUPFAM" id="SSF46689">
    <property type="entry name" value="Homeodomain-like"/>
    <property type="match status" value="1"/>
</dbReference>
<reference evidence="2" key="1">
    <citation type="submission" date="2023-10" db="EMBL/GenBank/DDBJ databases">
        <authorList>
            <person name="Noh H."/>
        </authorList>
    </citation>
    <scope>NUCLEOTIDE SEQUENCE</scope>
    <source>
        <strain evidence="2">DUCC4014</strain>
    </source>
</reference>
<dbReference type="Proteomes" id="UP000827549">
    <property type="component" value="Chromosome 6"/>
</dbReference>
<accession>A0AAF0YDB1</accession>
<dbReference type="EMBL" id="CP086719">
    <property type="protein sequence ID" value="WOO84665.1"/>
    <property type="molecule type" value="Genomic_DNA"/>
</dbReference>